<evidence type="ECO:0000256" key="8">
    <source>
        <dbReference type="ARBA" id="ARBA00022989"/>
    </source>
</evidence>
<evidence type="ECO:0000256" key="1">
    <source>
        <dbReference type="ARBA" id="ARBA00000085"/>
    </source>
</evidence>
<keyword evidence="7" id="KW-0418">Kinase</keyword>
<keyword evidence="4" id="KW-0597">Phosphoprotein</keyword>
<evidence type="ECO:0000259" key="13">
    <source>
        <dbReference type="PROSITE" id="PS50109"/>
    </source>
</evidence>
<dbReference type="SUPFAM" id="SSF47384">
    <property type="entry name" value="Homodimeric domain of signal transducing histidine kinase"/>
    <property type="match status" value="1"/>
</dbReference>
<dbReference type="InterPro" id="IPR003660">
    <property type="entry name" value="HAMP_dom"/>
</dbReference>
<protein>
    <recommendedName>
        <fullName evidence="3">histidine kinase</fullName>
        <ecNumber evidence="3">2.7.13.3</ecNumber>
    </recommendedName>
</protein>
<evidence type="ECO:0000313" key="16">
    <source>
        <dbReference type="Proteomes" id="UP001157134"/>
    </source>
</evidence>
<keyword evidence="5" id="KW-0808">Transferase</keyword>
<keyword evidence="16" id="KW-1185">Reference proteome</keyword>
<dbReference type="SMART" id="SM00388">
    <property type="entry name" value="HisKA"/>
    <property type="match status" value="1"/>
</dbReference>
<evidence type="ECO:0000256" key="4">
    <source>
        <dbReference type="ARBA" id="ARBA00022553"/>
    </source>
</evidence>
<feature type="coiled-coil region" evidence="11">
    <location>
        <begin position="38"/>
        <end position="65"/>
    </location>
</feature>
<evidence type="ECO:0000259" key="14">
    <source>
        <dbReference type="PROSITE" id="PS50885"/>
    </source>
</evidence>
<dbReference type="InterPro" id="IPR003594">
    <property type="entry name" value="HATPase_dom"/>
</dbReference>
<evidence type="ECO:0000256" key="3">
    <source>
        <dbReference type="ARBA" id="ARBA00012438"/>
    </source>
</evidence>
<dbReference type="Gene3D" id="3.30.565.10">
    <property type="entry name" value="Histidine kinase-like ATPase, C-terminal domain"/>
    <property type="match status" value="1"/>
</dbReference>
<evidence type="ECO:0000256" key="12">
    <source>
        <dbReference type="SAM" id="Phobius"/>
    </source>
</evidence>
<dbReference type="EMBL" id="BSSV01000002">
    <property type="protein sequence ID" value="GLX85143.1"/>
    <property type="molecule type" value="Genomic_DNA"/>
</dbReference>
<keyword evidence="10 12" id="KW-0472">Membrane</keyword>
<feature type="transmembrane region" description="Helical" evidence="12">
    <location>
        <begin position="169"/>
        <end position="187"/>
    </location>
</feature>
<keyword evidence="11" id="KW-0175">Coiled coil</keyword>
<evidence type="ECO:0000256" key="9">
    <source>
        <dbReference type="ARBA" id="ARBA00023012"/>
    </source>
</evidence>
<dbReference type="Gene3D" id="1.10.287.130">
    <property type="match status" value="1"/>
</dbReference>
<dbReference type="PANTHER" id="PTHR45436:SF8">
    <property type="entry name" value="HISTIDINE KINASE"/>
    <property type="match status" value="1"/>
</dbReference>
<dbReference type="InterPro" id="IPR004358">
    <property type="entry name" value="Sig_transdc_His_kin-like_C"/>
</dbReference>
<evidence type="ECO:0000256" key="6">
    <source>
        <dbReference type="ARBA" id="ARBA00022692"/>
    </source>
</evidence>
<evidence type="ECO:0000256" key="7">
    <source>
        <dbReference type="ARBA" id="ARBA00022777"/>
    </source>
</evidence>
<evidence type="ECO:0000256" key="11">
    <source>
        <dbReference type="SAM" id="Coils"/>
    </source>
</evidence>
<feature type="domain" description="HAMP" evidence="14">
    <location>
        <begin position="189"/>
        <end position="242"/>
    </location>
</feature>
<dbReference type="EC" id="2.7.13.3" evidence="3"/>
<feature type="domain" description="Histidine kinase" evidence="13">
    <location>
        <begin position="250"/>
        <end position="463"/>
    </location>
</feature>
<dbReference type="InterPro" id="IPR036890">
    <property type="entry name" value="HATPase_C_sf"/>
</dbReference>
<dbReference type="CDD" id="cd00082">
    <property type="entry name" value="HisKA"/>
    <property type="match status" value="1"/>
</dbReference>
<dbReference type="Proteomes" id="UP001157134">
    <property type="component" value="Unassembled WGS sequence"/>
</dbReference>
<dbReference type="PROSITE" id="PS50109">
    <property type="entry name" value="HIS_KIN"/>
    <property type="match status" value="1"/>
</dbReference>
<dbReference type="InterPro" id="IPR050428">
    <property type="entry name" value="TCS_sensor_his_kinase"/>
</dbReference>
<dbReference type="PANTHER" id="PTHR45436">
    <property type="entry name" value="SENSOR HISTIDINE KINASE YKOH"/>
    <property type="match status" value="1"/>
</dbReference>
<dbReference type="PRINTS" id="PR00344">
    <property type="entry name" value="BCTRLSENSOR"/>
</dbReference>
<accession>A0ABQ6HAJ1</accession>
<dbReference type="InterPro" id="IPR005467">
    <property type="entry name" value="His_kinase_dom"/>
</dbReference>
<keyword evidence="6 12" id="KW-0812">Transmembrane</keyword>
<comment type="caution">
    <text evidence="15">The sequence shown here is derived from an EMBL/GenBank/DDBJ whole genome shotgun (WGS) entry which is preliminary data.</text>
</comment>
<name>A0ABQ6HAJ1_9GAMM</name>
<dbReference type="SUPFAM" id="SSF55874">
    <property type="entry name" value="ATPase domain of HSP90 chaperone/DNA topoisomerase II/histidine kinase"/>
    <property type="match status" value="1"/>
</dbReference>
<dbReference type="InterPro" id="IPR003661">
    <property type="entry name" value="HisK_dim/P_dom"/>
</dbReference>
<keyword evidence="8 12" id="KW-1133">Transmembrane helix</keyword>
<evidence type="ECO:0000256" key="10">
    <source>
        <dbReference type="ARBA" id="ARBA00023136"/>
    </source>
</evidence>
<dbReference type="Pfam" id="PF02518">
    <property type="entry name" value="HATPase_c"/>
    <property type="match status" value="1"/>
</dbReference>
<keyword evidence="9" id="KW-0902">Two-component regulatory system</keyword>
<dbReference type="SMART" id="SM00387">
    <property type="entry name" value="HATPase_c"/>
    <property type="match status" value="1"/>
</dbReference>
<evidence type="ECO:0000313" key="15">
    <source>
        <dbReference type="EMBL" id="GLX85143.1"/>
    </source>
</evidence>
<feature type="transmembrane region" description="Helical" evidence="12">
    <location>
        <begin position="20"/>
        <end position="39"/>
    </location>
</feature>
<dbReference type="PROSITE" id="PS50885">
    <property type="entry name" value="HAMP"/>
    <property type="match status" value="1"/>
</dbReference>
<evidence type="ECO:0000256" key="2">
    <source>
        <dbReference type="ARBA" id="ARBA00004370"/>
    </source>
</evidence>
<sequence length="464" mass="52037">MSSQSNSPKFSNSIFKRLSLGLALVLSLTIIALVLLSMLEIRNVHKELRHEINEISQEVIQLFRAEGRQAVLEEYDLLEQPRFDYDEMLSRFDHGDIVFAFRSARGVLITGATELEFTEGWHKKEYLFEEETIKVIGKGTAFPNGATMMIQMPLGGEPAEIKEKLKRTILILLIFALFLLISFKWLVAKYIDSAVSGLTKQIDEVAKNPENQRLSINSQSQELHQLASSLNKMLDEVSTAHRNMQTMSVGIAHDLKTPLARVAYRLQLMQQDIDNKPILSEHIDKAYDELTGIVATFSNMIRLNEIESGRRKSSFVNLNVSQIIHDIAESYQPVFEDQMKQLDISIVDNVRCLGDADLLNQLVSNLLENALVYSEDNAKVWLRLQSNASGALLQIGDSGPGIPNHLHEQVFDRFYRADYSRGKPGNGLGLSIVKAICELHGATITLIPNQAGAVFDITIPTQST</sequence>
<dbReference type="InterPro" id="IPR036097">
    <property type="entry name" value="HisK_dim/P_sf"/>
</dbReference>
<gene>
    <name evidence="15" type="ORF">tloyanaT_13950</name>
</gene>
<organism evidence="15 16">
    <name type="scientific">Thalassotalea loyana</name>
    <dbReference type="NCBI Taxonomy" id="280483"/>
    <lineage>
        <taxon>Bacteria</taxon>
        <taxon>Pseudomonadati</taxon>
        <taxon>Pseudomonadota</taxon>
        <taxon>Gammaproteobacteria</taxon>
        <taxon>Alteromonadales</taxon>
        <taxon>Colwelliaceae</taxon>
        <taxon>Thalassotalea</taxon>
    </lineage>
</organism>
<reference evidence="15 16" key="1">
    <citation type="submission" date="2023-03" db="EMBL/GenBank/DDBJ databases">
        <title>Thalassotalea loyana LMG 22536T draft genome sequence.</title>
        <authorList>
            <person name="Sawabe T."/>
        </authorList>
    </citation>
    <scope>NUCLEOTIDE SEQUENCE [LARGE SCALE GENOMIC DNA]</scope>
    <source>
        <strain evidence="15 16">LMG 22536</strain>
    </source>
</reference>
<dbReference type="RefSeq" id="WP_284296961.1">
    <property type="nucleotide sequence ID" value="NZ_BSSV01000002.1"/>
</dbReference>
<comment type="subcellular location">
    <subcellularLocation>
        <location evidence="2">Membrane</location>
    </subcellularLocation>
</comment>
<evidence type="ECO:0000256" key="5">
    <source>
        <dbReference type="ARBA" id="ARBA00022679"/>
    </source>
</evidence>
<proteinExistence type="predicted"/>
<dbReference type="CDD" id="cd00075">
    <property type="entry name" value="HATPase"/>
    <property type="match status" value="1"/>
</dbReference>
<comment type="catalytic activity">
    <reaction evidence="1">
        <text>ATP + protein L-histidine = ADP + protein N-phospho-L-histidine.</text>
        <dbReference type="EC" id="2.7.13.3"/>
    </reaction>
</comment>